<sequence>MHHHHQHLHFPRHGIHLAVRSPPRRPDIVPRDRVPLLVGTEDPTLVKRVPSTSTTSTASTRCPEGDTSSACEKYTNSSSTTTLPIVLGAVIPIVCAIIVLFYLHRRNVKKLRQEDANDKHKSLDFGLDLEPRAGSKPMTQAEKGSNMHSKGMSLDIGQSPYLLPPGLHGSRESLHSLSRSIIGDDDKYRHASSFLGDNASVRSQPRGFHDETSAFSRSQSKASLRGDDMNQGLLQNAQRMSRSSPPLYNAPSDGGSSHSPRGQGNGQDMGLQLNLPRSLSPVHIPGVNGSRGTSPAPGGHADGSEDISSSETRNANLPQQPLKNAMDPSLELHLDTREQQGRPIQEDLSTKLGSTSPSKQSPSVPTPRISLPVSDAASDYGDNRNSHAEIPAVNVDGAEDAQKRDGAPNHAAAPPIPQEPLQSQNQSLDVRRDTRRFTLGLRPLPPEDPSDNPEQRANRIRSFYKEYFDESKTGRETIYEDYGPEYFQDDGYVYDPATGEYYDAVPAPFAEPVNRRAMTPPPRAPPRFQGAARHMATGSVGGGASDRSNYPGPRAFSSASHRLPGPRAPRKPMPPPSPLQVLPSPHLLKEDSLMNAAEYAPGMNYKDKREGRAETPLGGLRPYTPVTPARTPLVSAFDELAPIPSPHALRKSGTFDNLDFAPPPRFKNVETASDAGSIHSNRTGISAAHLHNIRTGAYRVSRLPPETVGTAQAAPTSVNANGGTLAQTTAEQTPIPPTTSEPTSTPSTTSSTTSTTSTPPEPPTTSSTSSTSTSSTSSTSSTTTAQITEPTTSETSRSPDDVTTTIATASPTNTNTGPTTVYVTSTESTRQTLPTGNSANGVTTTSSGPSATASSTGGSSGGSGLSAGGTIAVAVVVPVVSVALIILAALYFWRKWKAKKAAEEERRKEVEEYGFNPNNDPTLPPIMGAGAAYEPKEDTSGYRGWGTTSAGRKASTNLSSGAGPGLAISEAGSAPGYHHAATPSDGTIQFSEGQMQETEPIGVLGAAPTSSNNRTTDIHRGPSNASSAYSAANRSEASEESHMSGTHPAAAFYEDNPYYSDMQGQYGAYGDGPYVPNQPVIRDVQARRNTRIENPAVFPRQGNAGIAQNF</sequence>
<name>A0A9P4ZXK5_ASPFM</name>
<gene>
    <name evidence="3" type="ORF">KXV57_007252</name>
</gene>
<dbReference type="Proteomes" id="UP000813423">
    <property type="component" value="Unassembled WGS sequence"/>
</dbReference>
<feature type="region of interest" description="Disordered" evidence="1">
    <location>
        <begin position="238"/>
        <end position="323"/>
    </location>
</feature>
<evidence type="ECO:0000313" key="4">
    <source>
        <dbReference type="Proteomes" id="UP000813423"/>
    </source>
</evidence>
<feature type="compositionally biased region" description="Polar residues" evidence="1">
    <location>
        <begin position="213"/>
        <end position="222"/>
    </location>
</feature>
<reference evidence="3" key="1">
    <citation type="submission" date="2021-08" db="EMBL/GenBank/DDBJ databases">
        <title>Global Aspergillus fumigatus from environmental and clinical sources.</title>
        <authorList>
            <person name="Barber A."/>
            <person name="Sae-Ong T."/>
        </authorList>
    </citation>
    <scope>NUCLEOTIDE SEQUENCE</scope>
    <source>
        <strain evidence="3">NRZ-2016-071</strain>
    </source>
</reference>
<protein>
    <submittedName>
        <fullName evidence="3">Uncharacterized protein</fullName>
    </submittedName>
</protein>
<feature type="region of interest" description="Disordered" evidence="1">
    <location>
        <begin position="955"/>
        <end position="987"/>
    </location>
</feature>
<feature type="compositionally biased region" description="Low complexity" evidence="1">
    <location>
        <begin position="803"/>
        <end position="816"/>
    </location>
</feature>
<feature type="compositionally biased region" description="Polar residues" evidence="1">
    <location>
        <begin position="66"/>
        <end position="75"/>
    </location>
</feature>
<feature type="region of interest" description="Disordered" evidence="1">
    <location>
        <begin position="535"/>
        <end position="584"/>
    </location>
</feature>
<feature type="compositionally biased region" description="Basic and acidic residues" evidence="1">
    <location>
        <begin position="122"/>
        <end position="133"/>
    </location>
</feature>
<comment type="caution">
    <text evidence="3">The sequence shown here is derived from an EMBL/GenBank/DDBJ whole genome shotgun (WGS) entry which is preliminary data.</text>
</comment>
<feature type="transmembrane region" description="Helical" evidence="2">
    <location>
        <begin position="83"/>
        <end position="103"/>
    </location>
</feature>
<feature type="compositionally biased region" description="Low complexity" evidence="1">
    <location>
        <begin position="1023"/>
        <end position="1035"/>
    </location>
</feature>
<feature type="region of interest" description="Disordered" evidence="1">
    <location>
        <begin position="47"/>
        <end position="75"/>
    </location>
</feature>
<feature type="compositionally biased region" description="Polar residues" evidence="1">
    <location>
        <begin position="306"/>
        <end position="322"/>
    </location>
</feature>
<feature type="compositionally biased region" description="Low complexity" evidence="1">
    <location>
        <begin position="841"/>
        <end position="857"/>
    </location>
</feature>
<proteinExistence type="predicted"/>
<feature type="transmembrane region" description="Helical" evidence="2">
    <location>
        <begin position="871"/>
        <end position="893"/>
    </location>
</feature>
<dbReference type="AlphaFoldDB" id="A0A9P4ZXK5"/>
<feature type="compositionally biased region" description="Polar residues" evidence="1">
    <location>
        <begin position="351"/>
        <end position="363"/>
    </location>
</feature>
<feature type="region of interest" description="Disordered" evidence="1">
    <location>
        <begin position="1"/>
        <end position="30"/>
    </location>
</feature>
<accession>A0A9P4ZXK5</accession>
<feature type="compositionally biased region" description="Low complexity" evidence="1">
    <location>
        <begin position="51"/>
        <end position="60"/>
    </location>
</feature>
<evidence type="ECO:0000256" key="2">
    <source>
        <dbReference type="SAM" id="Phobius"/>
    </source>
</evidence>
<feature type="region of interest" description="Disordered" evidence="1">
    <location>
        <begin position="1004"/>
        <end position="1046"/>
    </location>
</feature>
<feature type="region of interest" description="Disordered" evidence="1">
    <location>
        <begin position="196"/>
        <end position="226"/>
    </location>
</feature>
<keyword evidence="2" id="KW-1133">Transmembrane helix</keyword>
<dbReference type="EMBL" id="JAIBSC010000057">
    <property type="protein sequence ID" value="KAH1902652.1"/>
    <property type="molecule type" value="Genomic_DNA"/>
</dbReference>
<evidence type="ECO:0000313" key="3">
    <source>
        <dbReference type="EMBL" id="KAH1902652.1"/>
    </source>
</evidence>
<dbReference type="PANTHER" id="PTHR42088:SF1">
    <property type="entry name" value="YALI0F10131P"/>
    <property type="match status" value="1"/>
</dbReference>
<keyword evidence="2" id="KW-0812">Transmembrane</keyword>
<feature type="region of interest" description="Disordered" evidence="1">
    <location>
        <begin position="122"/>
        <end position="167"/>
    </location>
</feature>
<organism evidence="3 4">
    <name type="scientific">Aspergillus fumigatus</name>
    <name type="common">Neosartorya fumigata</name>
    <dbReference type="NCBI Taxonomy" id="746128"/>
    <lineage>
        <taxon>Eukaryota</taxon>
        <taxon>Fungi</taxon>
        <taxon>Dikarya</taxon>
        <taxon>Ascomycota</taxon>
        <taxon>Pezizomycotina</taxon>
        <taxon>Eurotiomycetes</taxon>
        <taxon>Eurotiomycetidae</taxon>
        <taxon>Eurotiales</taxon>
        <taxon>Aspergillaceae</taxon>
        <taxon>Aspergillus</taxon>
        <taxon>Aspergillus subgen. Fumigati</taxon>
    </lineage>
</organism>
<feature type="compositionally biased region" description="Low complexity" evidence="1">
    <location>
        <begin position="740"/>
        <end position="796"/>
    </location>
</feature>
<keyword evidence="2" id="KW-0472">Membrane</keyword>
<feature type="compositionally biased region" description="Polar residues" evidence="1">
    <location>
        <begin position="817"/>
        <end position="840"/>
    </location>
</feature>
<feature type="region of interest" description="Disordered" evidence="1">
    <location>
        <begin position="729"/>
        <end position="865"/>
    </location>
</feature>
<feature type="compositionally biased region" description="Basic residues" evidence="1">
    <location>
        <begin position="1"/>
        <end position="15"/>
    </location>
</feature>
<dbReference type="PANTHER" id="PTHR42088">
    <property type="entry name" value="YALI0F10131P"/>
    <property type="match status" value="1"/>
</dbReference>
<feature type="region of interest" description="Disordered" evidence="1">
    <location>
        <begin position="347"/>
        <end position="429"/>
    </location>
</feature>
<evidence type="ECO:0000256" key="1">
    <source>
        <dbReference type="SAM" id="MobiDB-lite"/>
    </source>
</evidence>